<keyword evidence="7" id="KW-1133">Transmembrane helix</keyword>
<dbReference type="PANTHER" id="PTHR22726">
    <property type="entry name" value="METALLOENDOPEPTIDASE OMA1"/>
    <property type="match status" value="1"/>
</dbReference>
<dbReference type="GO" id="GO:0016020">
    <property type="term" value="C:membrane"/>
    <property type="evidence" value="ECO:0007669"/>
    <property type="project" value="TreeGrafter"/>
</dbReference>
<comment type="caution">
    <text evidence="9">The sequence shown here is derived from an EMBL/GenBank/DDBJ whole genome shotgun (WGS) entry which is preliminary data.</text>
</comment>
<dbReference type="GO" id="GO:0004222">
    <property type="term" value="F:metalloendopeptidase activity"/>
    <property type="evidence" value="ECO:0007669"/>
    <property type="project" value="InterPro"/>
</dbReference>
<dbReference type="InterPro" id="IPR001915">
    <property type="entry name" value="Peptidase_M48"/>
</dbReference>
<reference evidence="9" key="1">
    <citation type="submission" date="2020-11" db="EMBL/GenBank/DDBJ databases">
        <authorList>
            <person name="Konstantinou D."/>
            <person name="Gkelis S."/>
            <person name="Popin R."/>
            <person name="Fewer D."/>
            <person name="Sivonen K."/>
        </authorList>
    </citation>
    <scope>NUCLEOTIDE SEQUENCE</scope>
    <source>
        <strain evidence="9">TAU-MAC 1115</strain>
    </source>
</reference>
<feature type="transmembrane region" description="Helical" evidence="7">
    <location>
        <begin position="27"/>
        <end position="53"/>
    </location>
</feature>
<keyword evidence="4 6" id="KW-0862">Zinc</keyword>
<reference evidence="9" key="2">
    <citation type="journal article" date="2021" name="Mar. Drugs">
        <title>Genome Reduction and Secondary Metabolism of the Marine Sponge-Associated Cyanobacterium Leptothoe.</title>
        <authorList>
            <person name="Konstantinou D."/>
            <person name="Popin R.V."/>
            <person name="Fewer D.P."/>
            <person name="Sivonen K."/>
            <person name="Gkelis S."/>
        </authorList>
    </citation>
    <scope>NUCLEOTIDE SEQUENCE</scope>
    <source>
        <strain evidence="9">TAU-MAC 1115</strain>
    </source>
</reference>
<organism evidence="9 10">
    <name type="scientific">Leptothoe spongobia TAU-MAC 1115</name>
    <dbReference type="NCBI Taxonomy" id="1967444"/>
    <lineage>
        <taxon>Bacteria</taxon>
        <taxon>Bacillati</taxon>
        <taxon>Cyanobacteriota</taxon>
        <taxon>Cyanophyceae</taxon>
        <taxon>Nodosilineales</taxon>
        <taxon>Cymatolegaceae</taxon>
        <taxon>Leptothoe</taxon>
        <taxon>Leptothoe spongobia</taxon>
    </lineage>
</organism>
<comment type="similarity">
    <text evidence="6">Belongs to the peptidase M48 family.</text>
</comment>
<dbReference type="InterPro" id="IPR051156">
    <property type="entry name" value="Mito/Outer_Membr_Metalloprot"/>
</dbReference>
<feature type="domain" description="Peptidase M48" evidence="8">
    <location>
        <begin position="101"/>
        <end position="255"/>
    </location>
</feature>
<keyword evidence="2" id="KW-0479">Metal-binding</keyword>
<dbReference type="CDD" id="cd07332">
    <property type="entry name" value="M48C_Oma1_like"/>
    <property type="match status" value="1"/>
</dbReference>
<dbReference type="RefSeq" id="WP_215608244.1">
    <property type="nucleotide sequence ID" value="NZ_JADOES010000009.1"/>
</dbReference>
<keyword evidence="3 6" id="KW-0378">Hydrolase</keyword>
<dbReference type="GO" id="GO:0046872">
    <property type="term" value="F:metal ion binding"/>
    <property type="evidence" value="ECO:0007669"/>
    <property type="project" value="UniProtKB-KW"/>
</dbReference>
<evidence type="ECO:0000256" key="6">
    <source>
        <dbReference type="RuleBase" id="RU003983"/>
    </source>
</evidence>
<keyword evidence="7" id="KW-0812">Transmembrane</keyword>
<keyword evidence="1 6" id="KW-0645">Protease</keyword>
<name>A0A947DDX3_9CYAN</name>
<proteinExistence type="inferred from homology"/>
<evidence type="ECO:0000256" key="2">
    <source>
        <dbReference type="ARBA" id="ARBA00022723"/>
    </source>
</evidence>
<comment type="cofactor">
    <cofactor evidence="6">
        <name>Zn(2+)</name>
        <dbReference type="ChEBI" id="CHEBI:29105"/>
    </cofactor>
    <text evidence="6">Binds 1 zinc ion per subunit.</text>
</comment>
<evidence type="ECO:0000313" key="10">
    <source>
        <dbReference type="Proteomes" id="UP000717364"/>
    </source>
</evidence>
<evidence type="ECO:0000256" key="3">
    <source>
        <dbReference type="ARBA" id="ARBA00022801"/>
    </source>
</evidence>
<dbReference type="Proteomes" id="UP000717364">
    <property type="component" value="Unassembled WGS sequence"/>
</dbReference>
<accession>A0A947DDX3</accession>
<dbReference type="GO" id="GO:0051603">
    <property type="term" value="P:proteolysis involved in protein catabolic process"/>
    <property type="evidence" value="ECO:0007669"/>
    <property type="project" value="TreeGrafter"/>
</dbReference>
<dbReference type="EMBL" id="JADOES010000009">
    <property type="protein sequence ID" value="MBT9315182.1"/>
    <property type="molecule type" value="Genomic_DNA"/>
</dbReference>
<dbReference type="Gene3D" id="3.30.2010.10">
    <property type="entry name" value="Metalloproteases ('zincins'), catalytic domain"/>
    <property type="match status" value="1"/>
</dbReference>
<dbReference type="AlphaFoldDB" id="A0A947DDX3"/>
<keyword evidence="10" id="KW-1185">Reference proteome</keyword>
<evidence type="ECO:0000313" key="9">
    <source>
        <dbReference type="EMBL" id="MBT9315182.1"/>
    </source>
</evidence>
<evidence type="ECO:0000256" key="5">
    <source>
        <dbReference type="ARBA" id="ARBA00023049"/>
    </source>
</evidence>
<evidence type="ECO:0000259" key="8">
    <source>
        <dbReference type="Pfam" id="PF01435"/>
    </source>
</evidence>
<gene>
    <name evidence="9" type="ORF">IXB50_07070</name>
</gene>
<dbReference type="Pfam" id="PF01435">
    <property type="entry name" value="Peptidase_M48"/>
    <property type="match status" value="1"/>
</dbReference>
<keyword evidence="5 6" id="KW-0482">Metalloprotease</keyword>
<keyword evidence="7" id="KW-0472">Membrane</keyword>
<evidence type="ECO:0000256" key="1">
    <source>
        <dbReference type="ARBA" id="ARBA00022670"/>
    </source>
</evidence>
<evidence type="ECO:0000256" key="4">
    <source>
        <dbReference type="ARBA" id="ARBA00022833"/>
    </source>
</evidence>
<evidence type="ECO:0000256" key="7">
    <source>
        <dbReference type="SAM" id="Phobius"/>
    </source>
</evidence>
<sequence>MPIELPPGTAAYNDQTPPPSNRQLLTLLALFLAGIGLAIGLAFWMAGALVWFIPISVEQQLGKAIVPIYEAQAEPSDTQDTLNLLLDRLETHLPPEQKIERDYQVIYVPEETVNALAIPGDRIILYQGLLAKVQSENELMMVLGHELGHFTNRDHLSGLSRQVLISLSLSALLGDFGSIGSIATNSIAALSNAQFSQRQEQQADRVGLTLLNQTYGHAAGAIDFFEQLSRENASELAILASHPPSSRRVRNLKHLIEKRGYAIGNKTSLPKSLVIQDKVLIHRVP</sequence>
<protein>
    <submittedName>
        <fullName evidence="9">M48 family metallopeptidase</fullName>
    </submittedName>
</protein>
<dbReference type="PANTHER" id="PTHR22726:SF1">
    <property type="entry name" value="METALLOENDOPEPTIDASE OMA1, MITOCHONDRIAL"/>
    <property type="match status" value="1"/>
</dbReference>